<dbReference type="PANTHER" id="PTHR23068:SF25">
    <property type="entry name" value="DNA (CYTOSINE-5)-METHYLTRANSFERASE DRM2"/>
    <property type="match status" value="1"/>
</dbReference>
<evidence type="ECO:0000256" key="11">
    <source>
        <dbReference type="PROSITE-ProRule" id="PRU01016"/>
    </source>
</evidence>
<dbReference type="CDD" id="cd05835">
    <property type="entry name" value="PWWP_DNMT3"/>
    <property type="match status" value="1"/>
</dbReference>
<feature type="domain" description="PHD-type" evidence="13">
    <location>
        <begin position="178"/>
        <end position="312"/>
    </location>
</feature>
<keyword evidence="8" id="KW-0863">Zinc-finger</keyword>
<dbReference type="GO" id="GO:0010468">
    <property type="term" value="P:regulation of gene expression"/>
    <property type="evidence" value="ECO:0007669"/>
    <property type="project" value="UniProtKB-ARBA"/>
</dbReference>
<dbReference type="PROSITE" id="PS00094">
    <property type="entry name" value="C5_MTASE_1"/>
    <property type="match status" value="1"/>
</dbReference>
<dbReference type="Gene3D" id="3.40.50.150">
    <property type="entry name" value="Vaccinia Virus protein VP39"/>
    <property type="match status" value="1"/>
</dbReference>
<keyword evidence="6 11" id="KW-0949">S-adenosyl-L-methionine</keyword>
<keyword evidence="3" id="KW-0678">Repressor</keyword>
<keyword evidence="5 11" id="KW-0808">Transferase</keyword>
<dbReference type="SUPFAM" id="SSF53335">
    <property type="entry name" value="S-adenosyl-L-methionine-dependent methyltransferases"/>
    <property type="match status" value="1"/>
</dbReference>
<dbReference type="InterPro" id="IPR013083">
    <property type="entry name" value="Znf_RING/FYVE/PHD"/>
</dbReference>
<reference evidence="14 15" key="1">
    <citation type="submission" date="2024-04" db="EMBL/GenBank/DDBJ databases">
        <authorList>
            <person name="Rising A."/>
            <person name="Reimegard J."/>
            <person name="Sonavane S."/>
            <person name="Akerstrom W."/>
            <person name="Nylinder S."/>
            <person name="Hedman E."/>
            <person name="Kallberg Y."/>
        </authorList>
    </citation>
    <scope>NUCLEOTIDE SEQUENCE [LARGE SCALE GENOMIC DNA]</scope>
</reference>
<dbReference type="SUPFAM" id="SSF63748">
    <property type="entry name" value="Tudor/PWWP/MBT"/>
    <property type="match status" value="1"/>
</dbReference>
<evidence type="ECO:0000313" key="14">
    <source>
        <dbReference type="EMBL" id="CAL1294731.1"/>
    </source>
</evidence>
<dbReference type="Pfam" id="PF17980">
    <property type="entry name" value="ADD_DNMT3"/>
    <property type="match status" value="1"/>
</dbReference>
<evidence type="ECO:0000259" key="12">
    <source>
        <dbReference type="PROSITE" id="PS50812"/>
    </source>
</evidence>
<comment type="caution">
    <text evidence="14">The sequence shown here is derived from an EMBL/GenBank/DDBJ whole genome shotgun (WGS) entry which is preliminary data.</text>
</comment>
<dbReference type="GO" id="GO:0005634">
    <property type="term" value="C:nucleus"/>
    <property type="evidence" value="ECO:0007669"/>
    <property type="project" value="UniProtKB-SubCell"/>
</dbReference>
<evidence type="ECO:0000256" key="1">
    <source>
        <dbReference type="ARBA" id="ARBA00004123"/>
    </source>
</evidence>
<dbReference type="EMBL" id="CAXIEN010000352">
    <property type="protein sequence ID" value="CAL1294731.1"/>
    <property type="molecule type" value="Genomic_DNA"/>
</dbReference>
<evidence type="ECO:0000256" key="4">
    <source>
        <dbReference type="ARBA" id="ARBA00022603"/>
    </source>
</evidence>
<name>A0AAV2BEX6_9ARAC</name>
<keyword evidence="15" id="KW-1185">Reference proteome</keyword>
<evidence type="ECO:0000259" key="13">
    <source>
        <dbReference type="PROSITE" id="PS51533"/>
    </source>
</evidence>
<protein>
    <recommendedName>
        <fullName evidence="2">DNA (cytosine-5-)-methyltransferase</fullName>
        <ecNumber evidence="2">2.1.1.37</ecNumber>
    </recommendedName>
</protein>
<dbReference type="PROSITE" id="PS51533">
    <property type="entry name" value="ADD"/>
    <property type="match status" value="1"/>
</dbReference>
<dbReference type="InterPro" id="IPR025766">
    <property type="entry name" value="ADD"/>
</dbReference>
<dbReference type="InterPro" id="IPR000313">
    <property type="entry name" value="PWWP_dom"/>
</dbReference>
<evidence type="ECO:0000256" key="7">
    <source>
        <dbReference type="ARBA" id="ARBA00022723"/>
    </source>
</evidence>
<dbReference type="InterPro" id="IPR050390">
    <property type="entry name" value="C5-Methyltransferase"/>
</dbReference>
<dbReference type="EC" id="2.1.1.37" evidence="2"/>
<evidence type="ECO:0000256" key="9">
    <source>
        <dbReference type="ARBA" id="ARBA00022833"/>
    </source>
</evidence>
<dbReference type="GO" id="GO:0032259">
    <property type="term" value="P:methylation"/>
    <property type="evidence" value="ECO:0007669"/>
    <property type="project" value="UniProtKB-KW"/>
</dbReference>
<dbReference type="Proteomes" id="UP001497382">
    <property type="component" value="Unassembled WGS sequence"/>
</dbReference>
<dbReference type="PROSITE" id="PS51679">
    <property type="entry name" value="SAM_MT_C5"/>
    <property type="match status" value="1"/>
</dbReference>
<organism evidence="14 15">
    <name type="scientific">Larinioides sclopetarius</name>
    <dbReference type="NCBI Taxonomy" id="280406"/>
    <lineage>
        <taxon>Eukaryota</taxon>
        <taxon>Metazoa</taxon>
        <taxon>Ecdysozoa</taxon>
        <taxon>Arthropoda</taxon>
        <taxon>Chelicerata</taxon>
        <taxon>Arachnida</taxon>
        <taxon>Araneae</taxon>
        <taxon>Araneomorphae</taxon>
        <taxon>Entelegynae</taxon>
        <taxon>Araneoidea</taxon>
        <taxon>Araneidae</taxon>
        <taxon>Larinioides</taxon>
    </lineage>
</organism>
<comment type="subcellular location">
    <subcellularLocation>
        <location evidence="1">Nucleus</location>
    </subcellularLocation>
</comment>
<dbReference type="PROSITE" id="PS50812">
    <property type="entry name" value="PWWP"/>
    <property type="match status" value="1"/>
</dbReference>
<evidence type="ECO:0000256" key="6">
    <source>
        <dbReference type="ARBA" id="ARBA00022691"/>
    </source>
</evidence>
<evidence type="ECO:0000256" key="10">
    <source>
        <dbReference type="ARBA" id="ARBA00023242"/>
    </source>
</evidence>
<evidence type="ECO:0000256" key="3">
    <source>
        <dbReference type="ARBA" id="ARBA00022491"/>
    </source>
</evidence>
<dbReference type="Gene3D" id="3.30.40.10">
    <property type="entry name" value="Zinc/RING finger domain, C3HC4 (zinc finger)"/>
    <property type="match status" value="1"/>
</dbReference>
<dbReference type="InterPro" id="IPR018117">
    <property type="entry name" value="C5_DNA_meth_AS"/>
</dbReference>
<feature type="active site" evidence="11">
    <location>
        <position position="404"/>
    </location>
</feature>
<feature type="domain" description="PWWP" evidence="12">
    <location>
        <begin position="20"/>
        <end position="78"/>
    </location>
</feature>
<sequence length="625" mass="70940">MSSKKMKIDKCLKPLQQASAGTIVWGKLGSYQWWPGIIIRSTDCGQPEAKFGNLWLFWFGDHKISEISRKKIVGFTLNFLQMYDGISGKNLRKAVFEALEILACRCSYHFEKVEALISWAKTGFQDSDEALFSSTDMPTSVLKHLECLQNSSTKASDSDDVGSDSAIQIFNSNVPLKMVREGSLKIQDVCIACYENEVQIVDFHPLCNGGLCLECKERLQENMFAYGNDGKNMCCSICAKPGSLIICDSKNCHRSFCNYCIILLLGPDEKKKIIETNPWYCFFCSSNDGCGLLRIKKDWEDRIITFFQPSKVDELDLPILDFVVKKPLRVLSLFDGIGTGKFVLDSLGFEVEVYFASEIDENAINVSKFHHKDSISYIGDVTQITDDKISTLCPIDLIIGGSPCNDLSLVNPVRKGIYDVSGTGQLFFDFFYILNTVRRFNNQKHVFFLYENVAAMSKKSKSIISTFLAKEPALIDAKFVSPQIRPRYFWGNIPGLQMLNKYCSSSHNDMISGLGYQQEKLLDHCLLKNLGRKAVIEKIRTVTTQRNSLIQNNYTLLPVEMNGEYDVLWITELERIFGFPIHYTDTGNLNIQKRQELLGRSWSVPVIKDILQPLKNFFKTKDDLL</sequence>
<evidence type="ECO:0000313" key="15">
    <source>
        <dbReference type="Proteomes" id="UP001497382"/>
    </source>
</evidence>
<dbReference type="GO" id="GO:0008270">
    <property type="term" value="F:zinc ion binding"/>
    <property type="evidence" value="ECO:0007669"/>
    <property type="project" value="UniProtKB-KW"/>
</dbReference>
<dbReference type="CDD" id="cd11725">
    <property type="entry name" value="ADDz_Dnmt3"/>
    <property type="match status" value="1"/>
</dbReference>
<dbReference type="InterPro" id="IPR001525">
    <property type="entry name" value="C5_MeTfrase"/>
</dbReference>
<dbReference type="AlphaFoldDB" id="A0AAV2BEX6"/>
<evidence type="ECO:0000256" key="2">
    <source>
        <dbReference type="ARBA" id="ARBA00011975"/>
    </source>
</evidence>
<dbReference type="Pfam" id="PF00145">
    <property type="entry name" value="DNA_methylase"/>
    <property type="match status" value="1"/>
</dbReference>
<dbReference type="Gene3D" id="2.30.30.140">
    <property type="match status" value="1"/>
</dbReference>
<evidence type="ECO:0000256" key="8">
    <source>
        <dbReference type="ARBA" id="ARBA00022771"/>
    </source>
</evidence>
<dbReference type="GO" id="GO:0003886">
    <property type="term" value="F:DNA (cytosine-5-)-methyltransferase activity"/>
    <property type="evidence" value="ECO:0007669"/>
    <property type="project" value="UniProtKB-EC"/>
</dbReference>
<proteinExistence type="inferred from homology"/>
<dbReference type="Gene3D" id="2.20.70.90">
    <property type="match status" value="1"/>
</dbReference>
<gene>
    <name evidence="14" type="ORF">LARSCL_LOCUS18888</name>
</gene>
<dbReference type="SUPFAM" id="SSF57903">
    <property type="entry name" value="FYVE/PHD zinc finger"/>
    <property type="match status" value="1"/>
</dbReference>
<keyword evidence="4 11" id="KW-0489">Methyltransferase</keyword>
<keyword evidence="7" id="KW-0479">Metal-binding</keyword>
<dbReference type="Pfam" id="PF21255">
    <property type="entry name" value="DNMT3_ADD_GATA1-like"/>
    <property type="match status" value="1"/>
</dbReference>
<dbReference type="InterPro" id="IPR040552">
    <property type="entry name" value="DNMT3_ADD_GATA1-like"/>
</dbReference>
<dbReference type="PANTHER" id="PTHR23068">
    <property type="entry name" value="DNA CYTOSINE-5- -METHYLTRANSFERASE 3-RELATED"/>
    <property type="match status" value="1"/>
</dbReference>
<dbReference type="SMART" id="SM00293">
    <property type="entry name" value="PWWP"/>
    <property type="match status" value="1"/>
</dbReference>
<comment type="similarity">
    <text evidence="11">Belongs to the class I-like SAM-binding methyltransferase superfamily. C5-methyltransferase family.</text>
</comment>
<keyword evidence="10" id="KW-0539">Nucleus</keyword>
<accession>A0AAV2BEX6</accession>
<dbReference type="InterPro" id="IPR049554">
    <property type="entry name" value="DNMT3_ADD_PHD"/>
</dbReference>
<evidence type="ECO:0000256" key="5">
    <source>
        <dbReference type="ARBA" id="ARBA00022679"/>
    </source>
</evidence>
<dbReference type="Pfam" id="PF00855">
    <property type="entry name" value="PWWP"/>
    <property type="match status" value="1"/>
</dbReference>
<dbReference type="InterPro" id="IPR011011">
    <property type="entry name" value="Znf_FYVE_PHD"/>
</dbReference>
<keyword evidence="9" id="KW-0862">Zinc</keyword>
<dbReference type="InterPro" id="IPR029063">
    <property type="entry name" value="SAM-dependent_MTases_sf"/>
</dbReference>